<name>A0A9E7JXT6_9LILI</name>
<feature type="region of interest" description="Disordered" evidence="1">
    <location>
        <begin position="1"/>
        <end position="43"/>
    </location>
</feature>
<dbReference type="AlphaFoldDB" id="A0A9E7JXT6"/>
<gene>
    <name evidence="2" type="ORF">MUK42_31105</name>
</gene>
<dbReference type="PANTHER" id="PTHR33156:SF59">
    <property type="entry name" value="PROTEIN NUCLEAR FUSION DEFECTIVE 6, CHLOROPLASTIC_MITOCHONDRIAL-LIKE"/>
    <property type="match status" value="1"/>
</dbReference>
<dbReference type="EMBL" id="CP097506">
    <property type="protein sequence ID" value="URD97303.1"/>
    <property type="molecule type" value="Genomic_DNA"/>
</dbReference>
<dbReference type="OrthoDB" id="736963at2759"/>
<organism evidence="2 3">
    <name type="scientific">Musa troglodytarum</name>
    <name type="common">fe'i banana</name>
    <dbReference type="NCBI Taxonomy" id="320322"/>
    <lineage>
        <taxon>Eukaryota</taxon>
        <taxon>Viridiplantae</taxon>
        <taxon>Streptophyta</taxon>
        <taxon>Embryophyta</taxon>
        <taxon>Tracheophyta</taxon>
        <taxon>Spermatophyta</taxon>
        <taxon>Magnoliopsida</taxon>
        <taxon>Liliopsida</taxon>
        <taxon>Zingiberales</taxon>
        <taxon>Musaceae</taxon>
        <taxon>Musa</taxon>
    </lineage>
</organism>
<reference evidence="2" key="1">
    <citation type="submission" date="2022-05" db="EMBL/GenBank/DDBJ databases">
        <title>The Musa troglodytarum L. genome provides insights into the mechanism of non-climacteric behaviour and enrichment of carotenoids.</title>
        <authorList>
            <person name="Wang J."/>
        </authorList>
    </citation>
    <scope>NUCLEOTIDE SEQUENCE</scope>
    <source>
        <tissue evidence="2">Leaf</tissue>
    </source>
</reference>
<proteinExistence type="predicted"/>
<dbReference type="GO" id="GO:0005739">
    <property type="term" value="C:mitochondrion"/>
    <property type="evidence" value="ECO:0007669"/>
    <property type="project" value="TreeGrafter"/>
</dbReference>
<sequence length="115" mass="12262">MSRLFLSPWPLSPPGPSSGRRRSGVGRRGSPPKPLRPRACPPLRCLPKPRPAAAARFLSSPVEASFCVESLIPIYGATASALMTSMLNVSLRGYGWLSQGIGEMKLDEGQATKGD</sequence>
<dbReference type="PANTHER" id="PTHR33156">
    <property type="entry name" value="OS02G0230000 PROTEIN"/>
    <property type="match status" value="1"/>
</dbReference>
<dbReference type="InterPro" id="IPR043459">
    <property type="entry name" value="NFD6/NOXY2-like"/>
</dbReference>
<evidence type="ECO:0000313" key="2">
    <source>
        <dbReference type="EMBL" id="URD97303.1"/>
    </source>
</evidence>
<keyword evidence="3" id="KW-1185">Reference proteome</keyword>
<evidence type="ECO:0000256" key="1">
    <source>
        <dbReference type="SAM" id="MobiDB-lite"/>
    </source>
</evidence>
<accession>A0A9E7JXT6</accession>
<dbReference type="Proteomes" id="UP001055439">
    <property type="component" value="Chromosome 4"/>
</dbReference>
<evidence type="ECO:0000313" key="3">
    <source>
        <dbReference type="Proteomes" id="UP001055439"/>
    </source>
</evidence>
<protein>
    <submittedName>
        <fullName evidence="2">Uncharacterized protein</fullName>
    </submittedName>
</protein>